<name>A0A6J0JM89_RAPSA</name>
<comment type="catalytic activity">
    <reaction evidence="1">
        <text>ATP + H2O = ADP + phosphate + H(+)</text>
        <dbReference type="Rhea" id="RHEA:13065"/>
        <dbReference type="ChEBI" id="CHEBI:15377"/>
        <dbReference type="ChEBI" id="CHEBI:15378"/>
        <dbReference type="ChEBI" id="CHEBI:30616"/>
        <dbReference type="ChEBI" id="CHEBI:43474"/>
        <dbReference type="ChEBI" id="CHEBI:456216"/>
        <dbReference type="EC" id="5.6.2.3"/>
    </reaction>
</comment>
<dbReference type="AlphaFoldDB" id="A0A6J0JM89"/>
<keyword evidence="1" id="KW-0233">DNA recombination</keyword>
<keyword evidence="1" id="KW-0378">Hydrolase</keyword>
<feature type="domain" description="DNA helicase Pif1-like DEAD-box helicase" evidence="2">
    <location>
        <begin position="370"/>
        <end position="590"/>
    </location>
</feature>
<keyword evidence="1" id="KW-0227">DNA damage</keyword>
<proteinExistence type="inferred from homology"/>
<keyword evidence="1" id="KW-0234">DNA repair</keyword>
<dbReference type="InterPro" id="IPR027417">
    <property type="entry name" value="P-loop_NTPase"/>
</dbReference>
<reference evidence="4" key="2">
    <citation type="submission" date="2025-08" db="UniProtKB">
        <authorList>
            <consortium name="RefSeq"/>
        </authorList>
    </citation>
    <scope>IDENTIFICATION</scope>
    <source>
        <tissue evidence="4">Leaf</tissue>
    </source>
</reference>
<protein>
    <recommendedName>
        <fullName evidence="1">ATP-dependent DNA helicase</fullName>
        <ecNumber evidence="1">5.6.2.3</ecNumber>
    </recommendedName>
</protein>
<dbReference type="GO" id="GO:0016787">
    <property type="term" value="F:hydrolase activity"/>
    <property type="evidence" value="ECO:0007669"/>
    <property type="project" value="UniProtKB-KW"/>
</dbReference>
<dbReference type="EC" id="5.6.2.3" evidence="1"/>
<dbReference type="Pfam" id="PF05970">
    <property type="entry name" value="PIF1"/>
    <property type="match status" value="1"/>
</dbReference>
<accession>A0A6J0JM89</accession>
<gene>
    <name evidence="4" type="primary">LOC108808496</name>
</gene>
<dbReference type="InterPro" id="IPR010285">
    <property type="entry name" value="DNA_helicase_pif1-like_DEAD"/>
</dbReference>
<dbReference type="GO" id="GO:0006281">
    <property type="term" value="P:DNA repair"/>
    <property type="evidence" value="ECO:0007669"/>
    <property type="project" value="UniProtKB-KW"/>
</dbReference>
<dbReference type="Proteomes" id="UP000504610">
    <property type="component" value="Chromosome 6"/>
</dbReference>
<dbReference type="PANTHER" id="PTHR10492">
    <property type="match status" value="1"/>
</dbReference>
<evidence type="ECO:0000313" key="4">
    <source>
        <dbReference type="RefSeq" id="XP_018436131.2"/>
    </source>
</evidence>
<dbReference type="RefSeq" id="XP_018436131.2">
    <property type="nucleotide sequence ID" value="XM_018580629.2"/>
</dbReference>
<dbReference type="PANTHER" id="PTHR10492:SF101">
    <property type="entry name" value="ATP-DEPENDENT DNA HELICASE"/>
    <property type="match status" value="1"/>
</dbReference>
<keyword evidence="3" id="KW-1185">Reference proteome</keyword>
<dbReference type="GO" id="GO:0000723">
    <property type="term" value="P:telomere maintenance"/>
    <property type="evidence" value="ECO:0007669"/>
    <property type="project" value="InterPro"/>
</dbReference>
<dbReference type="Gene3D" id="3.40.50.300">
    <property type="entry name" value="P-loop containing nucleotide triphosphate hydrolases"/>
    <property type="match status" value="1"/>
</dbReference>
<evidence type="ECO:0000256" key="1">
    <source>
        <dbReference type="RuleBase" id="RU363044"/>
    </source>
</evidence>
<organism evidence="3 4">
    <name type="scientific">Raphanus sativus</name>
    <name type="common">Radish</name>
    <name type="synonym">Raphanus raphanistrum var. sativus</name>
    <dbReference type="NCBI Taxonomy" id="3726"/>
    <lineage>
        <taxon>Eukaryota</taxon>
        <taxon>Viridiplantae</taxon>
        <taxon>Streptophyta</taxon>
        <taxon>Embryophyta</taxon>
        <taxon>Tracheophyta</taxon>
        <taxon>Spermatophyta</taxon>
        <taxon>Magnoliopsida</taxon>
        <taxon>eudicotyledons</taxon>
        <taxon>Gunneridae</taxon>
        <taxon>Pentapetalae</taxon>
        <taxon>rosids</taxon>
        <taxon>malvids</taxon>
        <taxon>Brassicales</taxon>
        <taxon>Brassicaceae</taxon>
        <taxon>Brassiceae</taxon>
        <taxon>Raphanus</taxon>
    </lineage>
</organism>
<reference evidence="3" key="1">
    <citation type="journal article" date="2019" name="Database">
        <title>The radish genome database (RadishGD): an integrated information resource for radish genomics.</title>
        <authorList>
            <person name="Yu H.J."/>
            <person name="Baek S."/>
            <person name="Lee Y.J."/>
            <person name="Cho A."/>
            <person name="Mun J.H."/>
        </authorList>
    </citation>
    <scope>NUCLEOTIDE SEQUENCE [LARGE SCALE GENOMIC DNA]</scope>
    <source>
        <strain evidence="3">cv. WK10039</strain>
    </source>
</reference>
<evidence type="ECO:0000313" key="3">
    <source>
        <dbReference type="Proteomes" id="UP000504610"/>
    </source>
</evidence>
<keyword evidence="1" id="KW-0067">ATP-binding</keyword>
<evidence type="ECO:0000259" key="2">
    <source>
        <dbReference type="Pfam" id="PF05970"/>
    </source>
</evidence>
<dbReference type="OrthoDB" id="1108871at2759"/>
<comment type="cofactor">
    <cofactor evidence="1">
        <name>Mg(2+)</name>
        <dbReference type="ChEBI" id="CHEBI:18420"/>
    </cofactor>
</comment>
<dbReference type="GO" id="GO:0005524">
    <property type="term" value="F:ATP binding"/>
    <property type="evidence" value="ECO:0007669"/>
    <property type="project" value="UniProtKB-KW"/>
</dbReference>
<keyword evidence="1" id="KW-0547">Nucleotide-binding</keyword>
<dbReference type="GO" id="GO:0006310">
    <property type="term" value="P:DNA recombination"/>
    <property type="evidence" value="ECO:0007669"/>
    <property type="project" value="UniProtKB-KW"/>
</dbReference>
<comment type="similarity">
    <text evidence="1">Belongs to the helicase family.</text>
</comment>
<dbReference type="GO" id="GO:0043139">
    <property type="term" value="F:5'-3' DNA helicase activity"/>
    <property type="evidence" value="ECO:0007669"/>
    <property type="project" value="UniProtKB-EC"/>
</dbReference>
<dbReference type="KEGG" id="rsz:108808496"/>
<keyword evidence="1" id="KW-0347">Helicase</keyword>
<sequence length="659" mass="75295">MMFHGPCGKANMNFPCMENCLCSKSYPKPFSEKTTINKEGFPVYRRREQSENFVLKNGYKCDNRWVIPYNKRLSLRFRAHINVEWCNQAGSIKYLFKYINKGQDRVTIAVEPPDHIVANELGNEDITVENIEKKRNELKDFFDCRYVSSCESPWRIFKFPIHYRSTAVEKLNKIDEFARTLTYAEIPIYYIFDKKTKKWKRRKRGFCLGRINYAPRKQEAAYFLRILLNIVRGPTSYNDIKTFEGVLYPEYKDACFARGLLDDDQEYIDDIVRRSYDCSASDLRQIFVIMLMSNTFSARGLVLSDDDKKKYALLEIEKLLRRNGTSLPRLTSKPKLPKTSTQDFNVLVVDERSYDQGTLKETLDRDIPKMTDEQKEIYDQILAAVDQGNCGMFFVYGFGGTGKTFIWKLLSAAIRFRGDIVLNVASSGIASLLLPGGRTAHSRFGIPLNPDEFSSCTMQPGTDQGNLVKESSLIIWDEAPMMGRHCFEALDRSLSTIIGKHANQPFGGKVIVFGGDFRHVLPVINGAGRTEIVLASLNKSYLWDHCKVLKLTKNMRLLSDGLSPEEAVDLRDFSAWILKVGDGKLAEPNDGEAVIDIPSEFLITDSENPIEAISTAIYGDTSSLHEKKEAKFFQEKAILCPTNEDVNMINDYMLDRLDE</sequence>
<dbReference type="SUPFAM" id="SSF52540">
    <property type="entry name" value="P-loop containing nucleoside triphosphate hydrolases"/>
    <property type="match status" value="1"/>
</dbReference>
<dbReference type="GeneID" id="108808496"/>